<name>A0AAN6VYI2_9PEZI</name>
<gene>
    <name evidence="1" type="ORF">C8A00DRAFT_28482</name>
</gene>
<proteinExistence type="predicted"/>
<keyword evidence="2" id="KW-1185">Reference proteome</keyword>
<sequence length="197" mass="21890">MSIPDTHTETHQVFRLLLLSPEDMLNPQTLPRIQQLHRLNHGRNAALVFLLHHDEKGTRQAAAMQPFMDLHILLTTHNCPLPIIPLLLPPEADDTTSAPALAAALQTFQSSLAATTAARHQSYHWPVDAARDLLPYTTTTTTTNATGRLSAQAVEALSRRWVSFRELLDGIAIKEEKEEGVVAFWGFEFPTPPYLGS</sequence>
<dbReference type="EMBL" id="MU856838">
    <property type="protein sequence ID" value="KAK4158476.1"/>
    <property type="molecule type" value="Genomic_DNA"/>
</dbReference>
<protein>
    <submittedName>
        <fullName evidence="1">Uncharacterized protein</fullName>
    </submittedName>
</protein>
<reference evidence="1" key="2">
    <citation type="submission" date="2023-05" db="EMBL/GenBank/DDBJ databases">
        <authorList>
            <consortium name="Lawrence Berkeley National Laboratory"/>
            <person name="Steindorff A."/>
            <person name="Hensen N."/>
            <person name="Bonometti L."/>
            <person name="Westerberg I."/>
            <person name="Brannstrom I.O."/>
            <person name="Guillou S."/>
            <person name="Cros-Aarteil S."/>
            <person name="Calhoun S."/>
            <person name="Haridas S."/>
            <person name="Kuo A."/>
            <person name="Mondo S."/>
            <person name="Pangilinan J."/>
            <person name="Riley R."/>
            <person name="Labutti K."/>
            <person name="Andreopoulos B."/>
            <person name="Lipzen A."/>
            <person name="Chen C."/>
            <person name="Yanf M."/>
            <person name="Daum C."/>
            <person name="Ng V."/>
            <person name="Clum A."/>
            <person name="Ohm R."/>
            <person name="Martin F."/>
            <person name="Silar P."/>
            <person name="Natvig D."/>
            <person name="Lalanne C."/>
            <person name="Gautier V."/>
            <person name="Ament-Velasquez S.L."/>
            <person name="Kruys A."/>
            <person name="Hutchinson M.I."/>
            <person name="Powell A.J."/>
            <person name="Barry K."/>
            <person name="Miller A.N."/>
            <person name="Grigoriev I.V."/>
            <person name="Debuchy R."/>
            <person name="Gladieux P."/>
            <person name="Thoren M.H."/>
            <person name="Johannesson H."/>
        </authorList>
    </citation>
    <scope>NUCLEOTIDE SEQUENCE</scope>
    <source>
        <strain evidence="1">CBS 538.74</strain>
    </source>
</reference>
<reference evidence="1" key="1">
    <citation type="journal article" date="2023" name="Mol. Phylogenet. Evol.">
        <title>Genome-scale phylogeny and comparative genomics of the fungal order Sordariales.</title>
        <authorList>
            <person name="Hensen N."/>
            <person name="Bonometti L."/>
            <person name="Westerberg I."/>
            <person name="Brannstrom I.O."/>
            <person name="Guillou S."/>
            <person name="Cros-Aarteil S."/>
            <person name="Calhoun S."/>
            <person name="Haridas S."/>
            <person name="Kuo A."/>
            <person name="Mondo S."/>
            <person name="Pangilinan J."/>
            <person name="Riley R."/>
            <person name="LaButti K."/>
            <person name="Andreopoulos B."/>
            <person name="Lipzen A."/>
            <person name="Chen C."/>
            <person name="Yan M."/>
            <person name="Daum C."/>
            <person name="Ng V."/>
            <person name="Clum A."/>
            <person name="Steindorff A."/>
            <person name="Ohm R.A."/>
            <person name="Martin F."/>
            <person name="Silar P."/>
            <person name="Natvig D.O."/>
            <person name="Lalanne C."/>
            <person name="Gautier V."/>
            <person name="Ament-Velasquez S.L."/>
            <person name="Kruys A."/>
            <person name="Hutchinson M.I."/>
            <person name="Powell A.J."/>
            <person name="Barry K."/>
            <person name="Miller A.N."/>
            <person name="Grigoriev I.V."/>
            <person name="Debuchy R."/>
            <person name="Gladieux P."/>
            <person name="Hiltunen Thoren M."/>
            <person name="Johannesson H."/>
        </authorList>
    </citation>
    <scope>NUCLEOTIDE SEQUENCE</scope>
    <source>
        <strain evidence="1">CBS 538.74</strain>
    </source>
</reference>
<comment type="caution">
    <text evidence="1">The sequence shown here is derived from an EMBL/GenBank/DDBJ whole genome shotgun (WGS) entry which is preliminary data.</text>
</comment>
<evidence type="ECO:0000313" key="1">
    <source>
        <dbReference type="EMBL" id="KAK4158476.1"/>
    </source>
</evidence>
<dbReference type="Proteomes" id="UP001302745">
    <property type="component" value="Unassembled WGS sequence"/>
</dbReference>
<evidence type="ECO:0000313" key="2">
    <source>
        <dbReference type="Proteomes" id="UP001302745"/>
    </source>
</evidence>
<accession>A0AAN6VYI2</accession>
<organism evidence="1 2">
    <name type="scientific">Chaetomidium leptoderma</name>
    <dbReference type="NCBI Taxonomy" id="669021"/>
    <lineage>
        <taxon>Eukaryota</taxon>
        <taxon>Fungi</taxon>
        <taxon>Dikarya</taxon>
        <taxon>Ascomycota</taxon>
        <taxon>Pezizomycotina</taxon>
        <taxon>Sordariomycetes</taxon>
        <taxon>Sordariomycetidae</taxon>
        <taxon>Sordariales</taxon>
        <taxon>Chaetomiaceae</taxon>
        <taxon>Chaetomidium</taxon>
    </lineage>
</organism>
<dbReference type="AlphaFoldDB" id="A0AAN6VYI2"/>